<dbReference type="PANTHER" id="PTHR10192">
    <property type="entry name" value="MOLYBDOPTERIN BIOSYNTHESIS PROTEIN"/>
    <property type="match status" value="1"/>
</dbReference>
<evidence type="ECO:0000256" key="4">
    <source>
        <dbReference type="ARBA" id="ARBA00023150"/>
    </source>
</evidence>
<dbReference type="EMBL" id="JAYDYW010000004">
    <property type="protein sequence ID" value="MEE1673162.1"/>
    <property type="molecule type" value="Genomic_DNA"/>
</dbReference>
<comment type="cofactor">
    <cofactor evidence="6">
        <name>Mg(2+)</name>
        <dbReference type="ChEBI" id="CHEBI:18420"/>
    </cofactor>
</comment>
<feature type="domain" description="MoaB/Mog" evidence="7">
    <location>
        <begin position="186"/>
        <end position="323"/>
    </location>
</feature>
<evidence type="ECO:0000256" key="6">
    <source>
        <dbReference type="RuleBase" id="RU365090"/>
    </source>
</evidence>
<name>A0ABU7G178_9ALTE</name>
<dbReference type="InterPro" id="IPR001453">
    <property type="entry name" value="MoaB/Mog_dom"/>
</dbReference>
<dbReference type="SUPFAM" id="SSF63867">
    <property type="entry name" value="MoeA C-terminal domain-like"/>
    <property type="match status" value="1"/>
</dbReference>
<sequence>MDCCSQPGLMPIEQAKSILRDSTELKTQIQTVSLEDALNRVLAEDIVSPINIPPFDNSAMDGYAICAEQMPNNNTLPLSHKVFAGDTQKIALEPGHCVRIMTGAPLPPGCDAVEMQENTEASEGEEQEITFKQPINKGKNVRLKGEDVKQGQVVIPANTRLNSSHIGLLATLGINTIAVQSLLKVALFSSGDELVQPGKPLKHGQIYDSNRFAIRALLAKLPVEIIDLGVIADDKQLVTDAFVKADKMADIVICSGGVSVGEADYTKLVLDEIGDINFWKLAIKPGKPFAFGQLPNSYFIGLPGNPVSAYVTFYKLAMLVISKACGWAYDEPLQVQAISLQDFKKSPGRTDYQRGLASINQSGQLQVSSTGAQGSAIFTSLTQANCFVVLEQDRGRVSAGEMVTLEMFAEPIL</sequence>
<dbReference type="EC" id="2.10.1.1" evidence="6"/>
<dbReference type="PROSITE" id="PS01079">
    <property type="entry name" value="MOCF_BIOSYNTHESIS_2"/>
    <property type="match status" value="1"/>
</dbReference>
<dbReference type="CDD" id="cd00887">
    <property type="entry name" value="MoeA"/>
    <property type="match status" value="1"/>
</dbReference>
<gene>
    <name evidence="8" type="primary">moeA</name>
    <name evidence="8" type="ORF">SNR37_002576</name>
</gene>
<dbReference type="InterPro" id="IPR005111">
    <property type="entry name" value="MoeA_C_domain_IV"/>
</dbReference>
<dbReference type="Proteomes" id="UP001310248">
    <property type="component" value="Unassembled WGS sequence"/>
</dbReference>
<comment type="similarity">
    <text evidence="3 6">Belongs to the MoeA family.</text>
</comment>
<dbReference type="InterPro" id="IPR036688">
    <property type="entry name" value="MoeA_C_domain_IV_sf"/>
</dbReference>
<evidence type="ECO:0000256" key="1">
    <source>
        <dbReference type="ARBA" id="ARBA00002901"/>
    </source>
</evidence>
<evidence type="ECO:0000256" key="3">
    <source>
        <dbReference type="ARBA" id="ARBA00010763"/>
    </source>
</evidence>
<dbReference type="NCBIfam" id="NF045515">
    <property type="entry name" value="Glp_gephyrin"/>
    <property type="match status" value="1"/>
</dbReference>
<comment type="pathway">
    <text evidence="2 6">Cofactor biosynthesis; molybdopterin biosynthesis.</text>
</comment>
<reference evidence="9" key="1">
    <citation type="submission" date="2023-07" db="EMBL/GenBank/DDBJ databases">
        <title>Draft genome sequence of Agarivorans aestuarii strain ZMCS4, a CAZymes producing bacteria isolated from the marine brown algae Clodostephus spongiosus.</title>
        <authorList>
            <person name="Lorente B."/>
            <person name="Cabral C."/>
            <person name="Frias J."/>
            <person name="Faria J."/>
            <person name="Toubarro D."/>
        </authorList>
    </citation>
    <scope>NUCLEOTIDE SEQUENCE [LARGE SCALE GENOMIC DNA]</scope>
    <source>
        <strain evidence="9">ZMCS4</strain>
    </source>
</reference>
<dbReference type="SUPFAM" id="SSF63882">
    <property type="entry name" value="MoeA N-terminal region -like"/>
    <property type="match status" value="1"/>
</dbReference>
<dbReference type="NCBIfam" id="NF007960">
    <property type="entry name" value="PRK10680.1"/>
    <property type="match status" value="1"/>
</dbReference>
<dbReference type="InterPro" id="IPR036425">
    <property type="entry name" value="MoaB/Mog-like_dom_sf"/>
</dbReference>
<evidence type="ECO:0000256" key="5">
    <source>
        <dbReference type="ARBA" id="ARBA00047317"/>
    </source>
</evidence>
<dbReference type="NCBIfam" id="TIGR00177">
    <property type="entry name" value="molyb_syn"/>
    <property type="match status" value="1"/>
</dbReference>
<dbReference type="InterPro" id="IPR008284">
    <property type="entry name" value="MoCF_biosynth_CS"/>
</dbReference>
<dbReference type="InterPro" id="IPR038987">
    <property type="entry name" value="MoeA-like"/>
</dbReference>
<dbReference type="Pfam" id="PF00994">
    <property type="entry name" value="MoCF_biosynth"/>
    <property type="match status" value="1"/>
</dbReference>
<dbReference type="SUPFAM" id="SSF53218">
    <property type="entry name" value="Molybdenum cofactor biosynthesis proteins"/>
    <property type="match status" value="1"/>
</dbReference>
<dbReference type="Gene3D" id="3.90.105.10">
    <property type="entry name" value="Molybdopterin biosynthesis moea protein, domain 2"/>
    <property type="match status" value="1"/>
</dbReference>
<keyword evidence="6" id="KW-0479">Metal-binding</keyword>
<dbReference type="SMART" id="SM00852">
    <property type="entry name" value="MoCF_biosynth"/>
    <property type="match status" value="1"/>
</dbReference>
<proteinExistence type="inferred from homology"/>
<evidence type="ECO:0000313" key="8">
    <source>
        <dbReference type="EMBL" id="MEE1673162.1"/>
    </source>
</evidence>
<comment type="caution">
    <text evidence="8">The sequence shown here is derived from an EMBL/GenBank/DDBJ whole genome shotgun (WGS) entry which is preliminary data.</text>
</comment>
<dbReference type="InterPro" id="IPR005110">
    <property type="entry name" value="MoeA_linker/N"/>
</dbReference>
<dbReference type="RefSeq" id="WP_329774516.1">
    <property type="nucleotide sequence ID" value="NZ_JAYDYW010000004.1"/>
</dbReference>
<keyword evidence="6" id="KW-0460">Magnesium</keyword>
<dbReference type="InterPro" id="IPR036135">
    <property type="entry name" value="MoeA_linker/N_sf"/>
</dbReference>
<evidence type="ECO:0000313" key="9">
    <source>
        <dbReference type="Proteomes" id="UP001310248"/>
    </source>
</evidence>
<organism evidence="8 9">
    <name type="scientific">Agarivorans aestuarii</name>
    <dbReference type="NCBI Taxonomy" id="1563703"/>
    <lineage>
        <taxon>Bacteria</taxon>
        <taxon>Pseudomonadati</taxon>
        <taxon>Pseudomonadota</taxon>
        <taxon>Gammaproteobacteria</taxon>
        <taxon>Alteromonadales</taxon>
        <taxon>Alteromonadaceae</taxon>
        <taxon>Agarivorans</taxon>
    </lineage>
</organism>
<dbReference type="GO" id="GO:0061599">
    <property type="term" value="F:molybdopterin molybdotransferase activity"/>
    <property type="evidence" value="ECO:0007669"/>
    <property type="project" value="UniProtKB-EC"/>
</dbReference>
<dbReference type="Gene3D" id="3.40.980.10">
    <property type="entry name" value="MoaB/Mog-like domain"/>
    <property type="match status" value="1"/>
</dbReference>
<protein>
    <recommendedName>
        <fullName evidence="6">Molybdopterin molybdenumtransferase</fullName>
        <ecNumber evidence="6">2.10.1.1</ecNumber>
    </recommendedName>
</protein>
<dbReference type="Pfam" id="PF03454">
    <property type="entry name" value="MoeA_C"/>
    <property type="match status" value="1"/>
</dbReference>
<evidence type="ECO:0000259" key="7">
    <source>
        <dbReference type="SMART" id="SM00852"/>
    </source>
</evidence>
<keyword evidence="4 6" id="KW-0501">Molybdenum cofactor biosynthesis</keyword>
<dbReference type="Gene3D" id="2.40.340.10">
    <property type="entry name" value="MoeA, C-terminal, domain IV"/>
    <property type="match status" value="1"/>
</dbReference>
<dbReference type="Gene3D" id="2.170.190.11">
    <property type="entry name" value="Molybdopterin biosynthesis moea protein, domain 3"/>
    <property type="match status" value="1"/>
</dbReference>
<accession>A0ABU7G178</accession>
<comment type="function">
    <text evidence="1 6">Catalyzes the insertion of molybdate into adenylated molybdopterin with the concomitant release of AMP.</text>
</comment>
<keyword evidence="6 8" id="KW-0808">Transferase</keyword>
<dbReference type="Pfam" id="PF03453">
    <property type="entry name" value="MoeA_N"/>
    <property type="match status" value="1"/>
</dbReference>
<keyword evidence="6" id="KW-0500">Molybdenum</keyword>
<dbReference type="PANTHER" id="PTHR10192:SF5">
    <property type="entry name" value="GEPHYRIN"/>
    <property type="match status" value="1"/>
</dbReference>
<keyword evidence="9" id="KW-1185">Reference proteome</keyword>
<comment type="catalytic activity">
    <reaction evidence="5">
        <text>adenylyl-molybdopterin + molybdate = Mo-molybdopterin + AMP + H(+)</text>
        <dbReference type="Rhea" id="RHEA:35047"/>
        <dbReference type="ChEBI" id="CHEBI:15378"/>
        <dbReference type="ChEBI" id="CHEBI:36264"/>
        <dbReference type="ChEBI" id="CHEBI:62727"/>
        <dbReference type="ChEBI" id="CHEBI:71302"/>
        <dbReference type="ChEBI" id="CHEBI:456215"/>
        <dbReference type="EC" id="2.10.1.1"/>
    </reaction>
</comment>
<evidence type="ECO:0000256" key="2">
    <source>
        <dbReference type="ARBA" id="ARBA00005046"/>
    </source>
</evidence>